<dbReference type="InterPro" id="IPR036291">
    <property type="entry name" value="NAD(P)-bd_dom_sf"/>
</dbReference>
<dbReference type="STRING" id="559304.G8Y1K0"/>
<dbReference type="SUPFAM" id="SSF51735">
    <property type="entry name" value="NAD(P)-binding Rossmann-fold domains"/>
    <property type="match status" value="1"/>
</dbReference>
<dbReference type="OMA" id="PHIAWAY"/>
<evidence type="ECO:0000256" key="1">
    <source>
        <dbReference type="ARBA" id="ARBA00005854"/>
    </source>
</evidence>
<dbReference type="InterPro" id="IPR050223">
    <property type="entry name" value="D-isomer_2-hydroxyacid_DH"/>
</dbReference>
<comment type="similarity">
    <text evidence="1 3">Belongs to the D-isomer specific 2-hydroxyacid dehydrogenase family.</text>
</comment>
<dbReference type="PANTHER" id="PTHR10996:SF257">
    <property type="entry name" value="GLYOXYLATE REDUCTASE 1"/>
    <property type="match status" value="1"/>
</dbReference>
<feature type="domain" description="D-isomer specific 2-hydroxyacid dehydrogenase NAD-binding" evidence="5">
    <location>
        <begin position="139"/>
        <end position="316"/>
    </location>
</feature>
<evidence type="ECO:0000313" key="6">
    <source>
        <dbReference type="EMBL" id="CCE86703.1"/>
    </source>
</evidence>
<dbReference type="PANTHER" id="PTHR10996">
    <property type="entry name" value="2-HYDROXYACID DEHYDROGENASE-RELATED"/>
    <property type="match status" value="1"/>
</dbReference>
<sequence length="365" mass="41212">MIRSRYIHLQARHIRSMGSTTRPKILRIGKVYFAHEKWEELSKLADVVECTSKNREEFLRDLKEKYNDVTNITRTFPSIEQTGRFDEELIEHLPSTVKTVSHCGAGYDQVDPEPLTQRNIQLSNVTKPVEAPTADTAVYLILATLRNFQIGHDNVVKGLWPTTRFAGAPLGREPSSCKVGILGMGGIGRAIRDRLAPFGFKEILYYNRSRLPADLEKDSRYVSFDDLLAESDILCISVPLNRNTWHLIDNKAISKMKDGAIVINTARGAIINEQELLENLKSGKLRAFGSDVFEFEPQVSSELLNLPNVVSLPHMGTYTSDSLRNMEEFVVENVITYLNTGKLKTIVPEQMSHSFESHHPLLSKS</sequence>
<dbReference type="Gene3D" id="3.40.50.720">
    <property type="entry name" value="NAD(P)-binding Rossmann-like Domain"/>
    <property type="match status" value="2"/>
</dbReference>
<dbReference type="Pfam" id="PF00389">
    <property type="entry name" value="2-Hacid_dh"/>
    <property type="match status" value="1"/>
</dbReference>
<keyword evidence="2 3" id="KW-0560">Oxidoreductase</keyword>
<dbReference type="InterPro" id="IPR006140">
    <property type="entry name" value="D-isomer_DH_NAD-bd"/>
</dbReference>
<dbReference type="HOGENOM" id="CLU_019796_1_2_1"/>
<keyword evidence="7" id="KW-1185">Reference proteome</keyword>
<dbReference type="InterPro" id="IPR029752">
    <property type="entry name" value="D-isomer_DH_CS1"/>
</dbReference>
<dbReference type="eggNOG" id="KOG0069">
    <property type="taxonomic scope" value="Eukaryota"/>
</dbReference>
<dbReference type="InterPro" id="IPR029753">
    <property type="entry name" value="D-isomer_DH_CS"/>
</dbReference>
<dbReference type="PROSITE" id="PS00065">
    <property type="entry name" value="D_2_HYDROXYACID_DH_1"/>
    <property type="match status" value="1"/>
</dbReference>
<dbReference type="Pfam" id="PF02826">
    <property type="entry name" value="2-Hacid_dh_C"/>
    <property type="match status" value="1"/>
</dbReference>
<dbReference type="SUPFAM" id="SSF52283">
    <property type="entry name" value="Formate/glycerate dehydrogenase catalytic domain-like"/>
    <property type="match status" value="1"/>
</dbReference>
<dbReference type="PROSITE" id="PS00671">
    <property type="entry name" value="D_2_HYDROXYACID_DH_3"/>
    <property type="match status" value="1"/>
</dbReference>
<dbReference type="GO" id="GO:0051287">
    <property type="term" value="F:NAD binding"/>
    <property type="evidence" value="ECO:0007669"/>
    <property type="project" value="InterPro"/>
</dbReference>
<reference evidence="6 7" key="1">
    <citation type="journal article" date="2012" name="G3 (Bethesda)">
        <title>Pichia sorbitophila, an interspecies yeast hybrid reveals early steps of genome resolution following polyploidization.</title>
        <authorList>
            <person name="Leh Louis V."/>
            <person name="Despons L."/>
            <person name="Friedrich A."/>
            <person name="Martin T."/>
            <person name="Durrens P."/>
            <person name="Casaregola S."/>
            <person name="Neuveglise C."/>
            <person name="Fairhead C."/>
            <person name="Marck C."/>
            <person name="Cruz J.A."/>
            <person name="Straub M.L."/>
            <person name="Kugler V."/>
            <person name="Sacerdot C."/>
            <person name="Uzunov Z."/>
            <person name="Thierry A."/>
            <person name="Weiss S."/>
            <person name="Bleykasten C."/>
            <person name="De Montigny J."/>
            <person name="Jacques N."/>
            <person name="Jung P."/>
            <person name="Lemaire M."/>
            <person name="Mallet S."/>
            <person name="Morel G."/>
            <person name="Richard G.F."/>
            <person name="Sarkar A."/>
            <person name="Savel G."/>
            <person name="Schacherer J."/>
            <person name="Seret M.L."/>
            <person name="Talla E."/>
            <person name="Samson G."/>
            <person name="Jubin C."/>
            <person name="Poulain J."/>
            <person name="Vacherie B."/>
            <person name="Barbe V."/>
            <person name="Pelletier E."/>
            <person name="Sherman D.J."/>
            <person name="Westhof E."/>
            <person name="Weissenbach J."/>
            <person name="Baret P.V."/>
            <person name="Wincker P."/>
            <person name="Gaillardin C."/>
            <person name="Dujon B."/>
            <person name="Souciet J.L."/>
        </authorList>
    </citation>
    <scope>NUCLEOTIDE SEQUENCE [LARGE SCALE GENOMIC DNA]</scope>
    <source>
        <strain evidence="7">ATCC MYA-4447 / BCRC 22081 / CBS 7064 / NBRC 10061 / NRRL Y-12695</strain>
    </source>
</reference>
<evidence type="ECO:0000313" key="7">
    <source>
        <dbReference type="Proteomes" id="UP000005222"/>
    </source>
</evidence>
<dbReference type="Proteomes" id="UP000005222">
    <property type="component" value="Chromosome N"/>
</dbReference>
<dbReference type="AlphaFoldDB" id="G8Y1K0"/>
<dbReference type="GO" id="GO:0030267">
    <property type="term" value="F:glyoxylate reductase (NADPH) activity"/>
    <property type="evidence" value="ECO:0007669"/>
    <property type="project" value="TreeGrafter"/>
</dbReference>
<accession>G8Y1K0</accession>
<dbReference type="InParanoid" id="G8Y1K0"/>
<dbReference type="InterPro" id="IPR006139">
    <property type="entry name" value="D-isomer_2_OHA_DH_cat_dom"/>
</dbReference>
<dbReference type="GO" id="GO:0005829">
    <property type="term" value="C:cytosol"/>
    <property type="evidence" value="ECO:0007669"/>
    <property type="project" value="TreeGrafter"/>
</dbReference>
<proteinExistence type="inferred from homology"/>
<evidence type="ECO:0000256" key="2">
    <source>
        <dbReference type="ARBA" id="ARBA00023002"/>
    </source>
</evidence>
<evidence type="ECO:0000256" key="3">
    <source>
        <dbReference type="RuleBase" id="RU003719"/>
    </source>
</evidence>
<protein>
    <submittedName>
        <fullName evidence="6">Piso0_005208 protein</fullName>
    </submittedName>
</protein>
<dbReference type="FunCoup" id="G8Y1K0">
    <property type="interactions" value="730"/>
</dbReference>
<gene>
    <name evidence="6" type="primary">Piso0_005208</name>
    <name evidence="6" type="ORF">GNLVRS01_PISO0N10133g</name>
</gene>
<dbReference type="EMBL" id="FO082046">
    <property type="protein sequence ID" value="CCE86703.1"/>
    <property type="molecule type" value="Genomic_DNA"/>
</dbReference>
<organism evidence="6 7">
    <name type="scientific">Pichia sorbitophila (strain ATCC MYA-4447 / BCRC 22081 / CBS 7064 / NBRC 10061 / NRRL Y-12695)</name>
    <name type="common">Hybrid yeast</name>
    <dbReference type="NCBI Taxonomy" id="559304"/>
    <lineage>
        <taxon>Eukaryota</taxon>
        <taxon>Fungi</taxon>
        <taxon>Dikarya</taxon>
        <taxon>Ascomycota</taxon>
        <taxon>Saccharomycotina</taxon>
        <taxon>Pichiomycetes</taxon>
        <taxon>Debaryomycetaceae</taxon>
        <taxon>Millerozyma</taxon>
    </lineage>
</organism>
<evidence type="ECO:0000259" key="4">
    <source>
        <dbReference type="Pfam" id="PF00389"/>
    </source>
</evidence>
<dbReference type="FunFam" id="3.40.50.720:FF:000026">
    <property type="entry name" value="Glyoxylate/hydroxypyruvate reductase B"/>
    <property type="match status" value="1"/>
</dbReference>
<feature type="domain" description="D-isomer specific 2-hydroxyacid dehydrogenase catalytic" evidence="4">
    <location>
        <begin position="39"/>
        <end position="347"/>
    </location>
</feature>
<dbReference type="OrthoDB" id="9991913at2759"/>
<name>G8Y1K0_PICSO</name>
<evidence type="ECO:0000259" key="5">
    <source>
        <dbReference type="Pfam" id="PF02826"/>
    </source>
</evidence>
<dbReference type="CDD" id="cd12168">
    <property type="entry name" value="Mand_dh_like"/>
    <property type="match status" value="1"/>
</dbReference>
<dbReference type="GO" id="GO:0016618">
    <property type="term" value="F:hydroxypyruvate reductase [NAD(P)H] activity"/>
    <property type="evidence" value="ECO:0007669"/>
    <property type="project" value="TreeGrafter"/>
</dbReference>